<name>A0A6P8KVN4_DROMA</name>
<keyword evidence="1" id="KW-0732">Signal</keyword>
<proteinExistence type="predicted"/>
<evidence type="ECO:0000313" key="2">
    <source>
        <dbReference type="Proteomes" id="UP000515162"/>
    </source>
</evidence>
<evidence type="ECO:0000256" key="1">
    <source>
        <dbReference type="SAM" id="SignalP"/>
    </source>
</evidence>
<accession>A0A6P8KVN4</accession>
<organism evidence="2 3">
    <name type="scientific">Drosophila mauritiana</name>
    <name type="common">Fruit fly</name>
    <dbReference type="NCBI Taxonomy" id="7226"/>
    <lineage>
        <taxon>Eukaryota</taxon>
        <taxon>Metazoa</taxon>
        <taxon>Ecdysozoa</taxon>
        <taxon>Arthropoda</taxon>
        <taxon>Hexapoda</taxon>
        <taxon>Insecta</taxon>
        <taxon>Pterygota</taxon>
        <taxon>Neoptera</taxon>
        <taxon>Endopterygota</taxon>
        <taxon>Diptera</taxon>
        <taxon>Brachycera</taxon>
        <taxon>Muscomorpha</taxon>
        <taxon>Ephydroidea</taxon>
        <taxon>Drosophilidae</taxon>
        <taxon>Drosophila</taxon>
        <taxon>Sophophora</taxon>
    </lineage>
</organism>
<dbReference type="GeneID" id="117145636"/>
<gene>
    <name evidence="3" type="primary">LOC117145636</name>
</gene>
<sequence length="90" mass="10232">MQPIKFFLFLVILIIHNACGLIDNPNYDSHSPLLRKIRSGVDTSKQLISFTDLNVKESSDDAKTYNNNPMNPFFIRLSVPVLKTLAKKKP</sequence>
<dbReference type="RefSeq" id="XP_033167246.1">
    <property type="nucleotide sequence ID" value="XM_033311355.1"/>
</dbReference>
<feature type="signal peptide" evidence="1">
    <location>
        <begin position="1"/>
        <end position="20"/>
    </location>
</feature>
<dbReference type="AlphaFoldDB" id="A0A6P8KVN4"/>
<reference evidence="3" key="1">
    <citation type="submission" date="2025-08" db="UniProtKB">
        <authorList>
            <consortium name="RefSeq"/>
        </authorList>
    </citation>
    <scope>IDENTIFICATION</scope>
    <source>
        <strain evidence="3">Mau12</strain>
        <tissue evidence="3">Whole Body</tissue>
    </source>
</reference>
<dbReference type="Proteomes" id="UP000515162">
    <property type="component" value="Chromosome 3R"/>
</dbReference>
<evidence type="ECO:0000313" key="3">
    <source>
        <dbReference type="RefSeq" id="XP_033167246.1"/>
    </source>
</evidence>
<feature type="chain" id="PRO_5028049846" evidence="1">
    <location>
        <begin position="21"/>
        <end position="90"/>
    </location>
</feature>
<keyword evidence="2" id="KW-1185">Reference proteome</keyword>
<protein>
    <submittedName>
        <fullName evidence="3">Uncharacterized protein LOC117145636</fullName>
    </submittedName>
</protein>